<comment type="caution">
    <text evidence="1">The sequence shown here is derived from an EMBL/GenBank/DDBJ whole genome shotgun (WGS) entry which is preliminary data.</text>
</comment>
<evidence type="ECO:0000313" key="1">
    <source>
        <dbReference type="EMBL" id="KAK5915235.1"/>
    </source>
</evidence>
<keyword evidence="2" id="KW-1185">Reference proteome</keyword>
<name>A0AAN8D614_9TELE</name>
<dbReference type="EMBL" id="JAULUE010002046">
    <property type="protein sequence ID" value="KAK5915235.1"/>
    <property type="molecule type" value="Genomic_DNA"/>
</dbReference>
<evidence type="ECO:0000313" key="2">
    <source>
        <dbReference type="Proteomes" id="UP001335648"/>
    </source>
</evidence>
<organism evidence="1 2">
    <name type="scientific">Champsocephalus esox</name>
    <name type="common">pike icefish</name>
    <dbReference type="NCBI Taxonomy" id="159716"/>
    <lineage>
        <taxon>Eukaryota</taxon>
        <taxon>Metazoa</taxon>
        <taxon>Chordata</taxon>
        <taxon>Craniata</taxon>
        <taxon>Vertebrata</taxon>
        <taxon>Euteleostomi</taxon>
        <taxon>Actinopterygii</taxon>
        <taxon>Neopterygii</taxon>
        <taxon>Teleostei</taxon>
        <taxon>Neoteleostei</taxon>
        <taxon>Acanthomorphata</taxon>
        <taxon>Eupercaria</taxon>
        <taxon>Perciformes</taxon>
        <taxon>Notothenioidei</taxon>
        <taxon>Channichthyidae</taxon>
        <taxon>Champsocephalus</taxon>
    </lineage>
</organism>
<sequence>MVQAMTPQYQLAGTQTLLWQGRKDRVCVILPLYLTAIFHFSVTFTSSLTSRQVSSFLLLSTTDPPDSPLPRPNLTITTFNHLSASNQRFLPFQTVANPFTLRMLP</sequence>
<reference evidence="1 2" key="1">
    <citation type="journal article" date="2023" name="Mol. Biol. Evol.">
        <title>Genomics of Secondarily Temperate Adaptation in the Only Non-Antarctic Icefish.</title>
        <authorList>
            <person name="Rivera-Colon A.G."/>
            <person name="Rayamajhi N."/>
            <person name="Minhas B.F."/>
            <person name="Madrigal G."/>
            <person name="Bilyk K.T."/>
            <person name="Yoon V."/>
            <person name="Hune M."/>
            <person name="Gregory S."/>
            <person name="Cheng C.H.C."/>
            <person name="Catchen J.M."/>
        </authorList>
    </citation>
    <scope>NUCLEOTIDE SEQUENCE [LARGE SCALE GENOMIC DNA]</scope>
    <source>
        <strain evidence="1">JC2023a</strain>
    </source>
</reference>
<gene>
    <name evidence="1" type="ORF">CesoFtcFv8_000846</name>
</gene>
<dbReference type="AlphaFoldDB" id="A0AAN8D614"/>
<dbReference type="Proteomes" id="UP001335648">
    <property type="component" value="Unassembled WGS sequence"/>
</dbReference>
<proteinExistence type="predicted"/>
<accession>A0AAN8D614</accession>
<protein>
    <submittedName>
        <fullName evidence="1">Uncharacterized protein</fullName>
    </submittedName>
</protein>